<dbReference type="InterPro" id="IPR023591">
    <property type="entry name" value="Ribosomal_uS2_flav_dom_sf"/>
</dbReference>
<dbReference type="GO" id="GO:0022627">
    <property type="term" value="C:cytosolic small ribosomal subunit"/>
    <property type="evidence" value="ECO:0007669"/>
    <property type="project" value="TreeGrafter"/>
</dbReference>
<keyword evidence="8" id="KW-1185">Reference proteome</keyword>
<evidence type="ECO:0000313" key="7">
    <source>
        <dbReference type="EMBL" id="ACY17798.1"/>
    </source>
</evidence>
<dbReference type="RefSeq" id="WP_012830390.1">
    <property type="nucleotide sequence ID" value="NC_013440.1"/>
</dbReference>
<name>D0LXP3_HALO1</name>
<dbReference type="NCBIfam" id="TIGR01011">
    <property type="entry name" value="rpsB_bact"/>
    <property type="match status" value="1"/>
</dbReference>
<dbReference type="FunFam" id="1.10.287.610:FF:000001">
    <property type="entry name" value="30S ribosomal protein S2"/>
    <property type="match status" value="1"/>
</dbReference>
<accession>D0LXP3</accession>
<dbReference type="PANTHER" id="PTHR12534">
    <property type="entry name" value="30S RIBOSOMAL PROTEIN S2 PROKARYOTIC AND ORGANELLAR"/>
    <property type="match status" value="1"/>
</dbReference>
<dbReference type="PROSITE" id="PS00962">
    <property type="entry name" value="RIBOSOMAL_S2_1"/>
    <property type="match status" value="1"/>
</dbReference>
<reference evidence="7 8" key="1">
    <citation type="journal article" date="2010" name="Stand. Genomic Sci.">
        <title>Complete genome sequence of Haliangium ochraceum type strain (SMP-2).</title>
        <authorList>
            <consortium name="US DOE Joint Genome Institute (JGI-PGF)"/>
            <person name="Ivanova N."/>
            <person name="Daum C."/>
            <person name="Lang E."/>
            <person name="Abt B."/>
            <person name="Kopitz M."/>
            <person name="Saunders E."/>
            <person name="Lapidus A."/>
            <person name="Lucas S."/>
            <person name="Glavina Del Rio T."/>
            <person name="Nolan M."/>
            <person name="Tice H."/>
            <person name="Copeland A."/>
            <person name="Cheng J.F."/>
            <person name="Chen F."/>
            <person name="Bruce D."/>
            <person name="Goodwin L."/>
            <person name="Pitluck S."/>
            <person name="Mavromatis K."/>
            <person name="Pati A."/>
            <person name="Mikhailova N."/>
            <person name="Chen A."/>
            <person name="Palaniappan K."/>
            <person name="Land M."/>
            <person name="Hauser L."/>
            <person name="Chang Y.J."/>
            <person name="Jeffries C.D."/>
            <person name="Detter J.C."/>
            <person name="Brettin T."/>
            <person name="Rohde M."/>
            <person name="Goker M."/>
            <person name="Bristow J."/>
            <person name="Markowitz V."/>
            <person name="Eisen J.A."/>
            <person name="Hugenholtz P."/>
            <person name="Kyrpides N.C."/>
            <person name="Klenk H.P."/>
        </authorList>
    </citation>
    <scope>NUCLEOTIDE SEQUENCE [LARGE SCALE GENOMIC DNA]</scope>
    <source>
        <strain evidence="8">DSM 14365 / CIP 107738 / JCM 11303 / AJ 13395 / SMP-2</strain>
    </source>
</reference>
<organism evidence="7 8">
    <name type="scientific">Haliangium ochraceum (strain DSM 14365 / JCM 11303 / SMP-2)</name>
    <dbReference type="NCBI Taxonomy" id="502025"/>
    <lineage>
        <taxon>Bacteria</taxon>
        <taxon>Pseudomonadati</taxon>
        <taxon>Myxococcota</taxon>
        <taxon>Polyangia</taxon>
        <taxon>Haliangiales</taxon>
        <taxon>Kofleriaceae</taxon>
        <taxon>Haliangium</taxon>
    </lineage>
</organism>
<dbReference type="HAMAP" id="MF_00291_B">
    <property type="entry name" value="Ribosomal_uS2_B"/>
    <property type="match status" value="1"/>
</dbReference>
<evidence type="ECO:0000256" key="1">
    <source>
        <dbReference type="ARBA" id="ARBA00006242"/>
    </source>
</evidence>
<dbReference type="AlphaFoldDB" id="D0LXP3"/>
<evidence type="ECO:0000256" key="2">
    <source>
        <dbReference type="ARBA" id="ARBA00022980"/>
    </source>
</evidence>
<evidence type="ECO:0000256" key="5">
    <source>
        <dbReference type="HAMAP-Rule" id="MF_00291"/>
    </source>
</evidence>
<dbReference type="HOGENOM" id="CLU_040318_2_3_7"/>
<dbReference type="SUPFAM" id="SSF52313">
    <property type="entry name" value="Ribosomal protein S2"/>
    <property type="match status" value="1"/>
</dbReference>
<dbReference type="GO" id="GO:0006412">
    <property type="term" value="P:translation"/>
    <property type="evidence" value="ECO:0007669"/>
    <property type="project" value="UniProtKB-UniRule"/>
</dbReference>
<dbReference type="EMBL" id="CP001804">
    <property type="protein sequence ID" value="ACY17798.1"/>
    <property type="molecule type" value="Genomic_DNA"/>
</dbReference>
<dbReference type="Pfam" id="PF00318">
    <property type="entry name" value="Ribosomal_S2"/>
    <property type="match status" value="1"/>
</dbReference>
<evidence type="ECO:0000256" key="3">
    <source>
        <dbReference type="ARBA" id="ARBA00023274"/>
    </source>
</evidence>
<dbReference type="InterPro" id="IPR001865">
    <property type="entry name" value="Ribosomal_uS2"/>
</dbReference>
<comment type="similarity">
    <text evidence="1 5">Belongs to the universal ribosomal protein uS2 family.</text>
</comment>
<dbReference type="PRINTS" id="PR00395">
    <property type="entry name" value="RIBOSOMALS2"/>
</dbReference>
<dbReference type="InterPro" id="IPR005706">
    <property type="entry name" value="Ribosomal_uS2_bac/mit/plastid"/>
</dbReference>
<dbReference type="PANTHER" id="PTHR12534:SF0">
    <property type="entry name" value="SMALL RIBOSOMAL SUBUNIT PROTEIN US2M"/>
    <property type="match status" value="1"/>
</dbReference>
<dbReference type="Gene3D" id="3.40.50.10490">
    <property type="entry name" value="Glucose-6-phosphate isomerase like protein, domain 1"/>
    <property type="match status" value="1"/>
</dbReference>
<proteinExistence type="inferred from homology"/>
<dbReference type="GO" id="GO:0003735">
    <property type="term" value="F:structural constituent of ribosome"/>
    <property type="evidence" value="ECO:0007669"/>
    <property type="project" value="InterPro"/>
</dbReference>
<dbReference type="Proteomes" id="UP000001880">
    <property type="component" value="Chromosome"/>
</dbReference>
<dbReference type="KEGG" id="hoh:Hoch_5313"/>
<dbReference type="STRING" id="502025.Hoch_5313"/>
<sequence>MSETAESTPGNSNPISLRALLEAGVHFGHNTGRWNPKMRPYIFGARNGIHIVDLQQTVTLFRQAFQAIIDVCARGEKVLFVGTKKQAADVIRDEAARADQFHVTDRWLGGTLTNFKTVKQSLDRLARLEKLEEDGTLYQLSKKEQIFIRREQDKLMKSLGGIKSMTKLPGMMFVIDPGKEHIAVAEARKLEIPVVAITDTNCDPDVVDFVIPGNDDAIRAIRLFASRIADAAVIGSRLFSERAAGRSKEQPEPQEQVIHISSGGDGPRVELAATGGSQLTPEASASPEEAN</sequence>
<dbReference type="OrthoDB" id="9808036at2"/>
<protein>
    <recommendedName>
        <fullName evidence="4 5">Small ribosomal subunit protein uS2</fullName>
    </recommendedName>
</protein>
<evidence type="ECO:0000313" key="8">
    <source>
        <dbReference type="Proteomes" id="UP000001880"/>
    </source>
</evidence>
<keyword evidence="3 5" id="KW-0687">Ribonucleoprotein</keyword>
<feature type="region of interest" description="Disordered" evidence="6">
    <location>
        <begin position="244"/>
        <end position="291"/>
    </location>
</feature>
<dbReference type="InterPro" id="IPR018130">
    <property type="entry name" value="Ribosomal_uS2_CS"/>
</dbReference>
<keyword evidence="2 5" id="KW-0689">Ribosomal protein</keyword>
<dbReference type="Gene3D" id="1.10.287.610">
    <property type="entry name" value="Helix hairpin bin"/>
    <property type="match status" value="1"/>
</dbReference>
<gene>
    <name evidence="5" type="primary">rpsB</name>
    <name evidence="7" type="ordered locus">Hoch_5313</name>
</gene>
<evidence type="ECO:0000256" key="6">
    <source>
        <dbReference type="SAM" id="MobiDB-lite"/>
    </source>
</evidence>
<dbReference type="eggNOG" id="COG0052">
    <property type="taxonomic scope" value="Bacteria"/>
</dbReference>
<dbReference type="CDD" id="cd01425">
    <property type="entry name" value="RPS2"/>
    <property type="match status" value="1"/>
</dbReference>
<evidence type="ECO:0000256" key="4">
    <source>
        <dbReference type="ARBA" id="ARBA00035256"/>
    </source>
</evidence>